<keyword evidence="2" id="KW-0472">Membrane</keyword>
<feature type="transmembrane region" description="Helical" evidence="2">
    <location>
        <begin position="286"/>
        <end position="306"/>
    </location>
</feature>
<name>A0A318T6R3_9RHOB</name>
<keyword evidence="2" id="KW-0812">Transmembrane</keyword>
<evidence type="ECO:0000256" key="2">
    <source>
        <dbReference type="SAM" id="Phobius"/>
    </source>
</evidence>
<comment type="caution">
    <text evidence="3">The sequence shown here is derived from an EMBL/GenBank/DDBJ whole genome shotgun (WGS) entry which is preliminary data.</text>
</comment>
<dbReference type="PANTHER" id="PTHR38592:SF3">
    <property type="entry name" value="BLL4819 PROTEIN"/>
    <property type="match status" value="1"/>
</dbReference>
<protein>
    <recommendedName>
        <fullName evidence="5">OpgC protein</fullName>
    </recommendedName>
</protein>
<evidence type="ECO:0000313" key="3">
    <source>
        <dbReference type="EMBL" id="PYE86154.1"/>
    </source>
</evidence>
<keyword evidence="2" id="KW-1133">Transmembrane helix</keyword>
<accession>A0A318T6R3</accession>
<feature type="transmembrane region" description="Helical" evidence="2">
    <location>
        <begin position="351"/>
        <end position="370"/>
    </location>
</feature>
<organism evidence="3 4">
    <name type="scientific">Pseudoroseicyclus aestuarii</name>
    <dbReference type="NCBI Taxonomy" id="1795041"/>
    <lineage>
        <taxon>Bacteria</taxon>
        <taxon>Pseudomonadati</taxon>
        <taxon>Pseudomonadota</taxon>
        <taxon>Alphaproteobacteria</taxon>
        <taxon>Rhodobacterales</taxon>
        <taxon>Paracoccaceae</taxon>
        <taxon>Pseudoroseicyclus</taxon>
    </lineage>
</organism>
<feature type="transmembrane region" description="Helical" evidence="2">
    <location>
        <begin position="174"/>
        <end position="192"/>
    </location>
</feature>
<keyword evidence="4" id="KW-1185">Reference proteome</keyword>
<feature type="transmembrane region" description="Helical" evidence="2">
    <location>
        <begin position="318"/>
        <end position="339"/>
    </location>
</feature>
<feature type="transmembrane region" description="Helical" evidence="2">
    <location>
        <begin position="236"/>
        <end position="254"/>
    </location>
</feature>
<dbReference type="OrthoDB" id="9775975at2"/>
<dbReference type="Pfam" id="PF10129">
    <property type="entry name" value="OpgC_C"/>
    <property type="match status" value="1"/>
</dbReference>
<evidence type="ECO:0008006" key="5">
    <source>
        <dbReference type="Google" id="ProtNLM"/>
    </source>
</evidence>
<dbReference type="RefSeq" id="WP_110813147.1">
    <property type="nucleotide sequence ID" value="NZ_QJTE01000001.1"/>
</dbReference>
<dbReference type="PIRSF" id="PIRSF028704">
    <property type="entry name" value="UPC028704"/>
    <property type="match status" value="1"/>
</dbReference>
<dbReference type="EMBL" id="QJTE01000001">
    <property type="protein sequence ID" value="PYE86154.1"/>
    <property type="molecule type" value="Genomic_DNA"/>
</dbReference>
<feature type="region of interest" description="Disordered" evidence="1">
    <location>
        <begin position="379"/>
        <end position="401"/>
    </location>
</feature>
<proteinExistence type="predicted"/>
<dbReference type="Proteomes" id="UP000248311">
    <property type="component" value="Unassembled WGS sequence"/>
</dbReference>
<sequence length="401" mass="43539">MPDIAVKPPASARDPRLDVFRGLALITIFIDHVPGNLYEHFTLRNIGFSDAAEAFVLMSGISSGIAYSTAMRTGGAPRWQGWGRAWTRGWTLYLVHLLITLCALGIGAICARYLGAPELIWRHGMGLLFSDPLGFLIGVPTLGHQIGYANILPLYAVLMLAVPPLLIAAIARPWALLAGSAVVWFLAAQFRVNLPLYPYDGGWFLNPFSWQLVFVIGMLTGIRMREGRALVPSNPVLRGIALGLLILIALWRLWPEFGAAGNHTLWLVSQAGVPGVFTAFNKTYLYLPRLLNVLLLLYLVSSIPAIRSACHSRVLAPIGMLGRHSLPVFALGSVLAYLVQGLKEHTGEDVAWDSLLLGTGLALQFGLAWIRDSWPKAKKPAAAQTPAQAPSQPLHLAPAAE</sequence>
<feature type="transmembrane region" description="Helical" evidence="2">
    <location>
        <begin position="204"/>
        <end position="224"/>
    </location>
</feature>
<evidence type="ECO:0000256" key="1">
    <source>
        <dbReference type="SAM" id="MobiDB-lite"/>
    </source>
</evidence>
<dbReference type="AlphaFoldDB" id="A0A318T6R3"/>
<dbReference type="PANTHER" id="PTHR38592">
    <property type="entry name" value="BLL4819 PROTEIN"/>
    <property type="match status" value="1"/>
</dbReference>
<reference evidence="3 4" key="1">
    <citation type="submission" date="2018-06" db="EMBL/GenBank/DDBJ databases">
        <title>Genomic Encyclopedia of Type Strains, Phase III (KMG-III): the genomes of soil and plant-associated and newly described type strains.</title>
        <authorList>
            <person name="Whitman W."/>
        </authorList>
    </citation>
    <scope>NUCLEOTIDE SEQUENCE [LARGE SCALE GENOMIC DNA]</scope>
    <source>
        <strain evidence="3 4">CECT 9025</strain>
    </source>
</reference>
<feature type="compositionally biased region" description="Low complexity" evidence="1">
    <location>
        <begin position="380"/>
        <end position="393"/>
    </location>
</feature>
<feature type="transmembrane region" description="Helical" evidence="2">
    <location>
        <begin position="90"/>
        <end position="114"/>
    </location>
</feature>
<evidence type="ECO:0000313" key="4">
    <source>
        <dbReference type="Proteomes" id="UP000248311"/>
    </source>
</evidence>
<gene>
    <name evidence="3" type="ORF">DFP88_101831</name>
</gene>
<dbReference type="InterPro" id="IPR014550">
    <property type="entry name" value="UCP028704_OpgC"/>
</dbReference>